<dbReference type="SUPFAM" id="SSF81383">
    <property type="entry name" value="F-box domain"/>
    <property type="match status" value="1"/>
</dbReference>
<dbReference type="PANTHER" id="PTHR47744:SF1">
    <property type="entry name" value="OS05G0526300 PROTEIN"/>
    <property type="match status" value="1"/>
</dbReference>
<evidence type="ECO:0000259" key="2">
    <source>
        <dbReference type="SMART" id="SM00256"/>
    </source>
</evidence>
<dbReference type="SMART" id="SM00256">
    <property type="entry name" value="FBOX"/>
    <property type="match status" value="1"/>
</dbReference>
<evidence type="ECO:0000313" key="4">
    <source>
        <dbReference type="Proteomes" id="UP000815325"/>
    </source>
</evidence>
<sequence>MGCSFGKMPHEVGSVPGSSESSSDHDSDENELVLDEVYKRYLKLELRQALALRQFRVQACHELAACLPPDNFRQPSKRCQAAMAADALRAVEVCDRRPQCIEATQQVVKAAEKVLPQQKRSEIQAEFERKMQSLARADCKGKGMSAENSNSEEAASDVPIPDSVMHIILARLDPVSLARASCVCRSWHVLGSAPDLWYFWEHTSLFPHTAARTPEGQSKASAASFGRLLAEYPQAILPFKTGRIMKFSKPGWLHPDATCHMFHTCMFQRQRRQLQQRQRQQEMQKRPEGEAQQQQQPLNVGQAQQQQQQQEKQQQRRVKIGQESSLVQPSIPGHCYPPSLYCYVTPCSIQQVVKWLASEEKQKRIRGWLVTSSPRSWNASQV</sequence>
<reference evidence="3" key="1">
    <citation type="submission" date="2017-08" db="EMBL/GenBank/DDBJ databases">
        <authorList>
            <person name="Polle J.E."/>
            <person name="Barry K."/>
            <person name="Cushman J."/>
            <person name="Schmutz J."/>
            <person name="Tran D."/>
            <person name="Hathwaick L.T."/>
            <person name="Yim W.C."/>
            <person name="Jenkins J."/>
            <person name="Mckie-Krisberg Z.M."/>
            <person name="Prochnik S."/>
            <person name="Lindquist E."/>
            <person name="Dockter R.B."/>
            <person name="Adam C."/>
            <person name="Molina H."/>
            <person name="Bunkerborg J."/>
            <person name="Jin E."/>
            <person name="Buchheim M."/>
            <person name="Magnuson J."/>
        </authorList>
    </citation>
    <scope>NUCLEOTIDE SEQUENCE</scope>
    <source>
        <strain evidence="3">CCAP 19/18</strain>
    </source>
</reference>
<gene>
    <name evidence="3" type="ORF">DUNSADRAFT_16281</name>
</gene>
<dbReference type="InterPro" id="IPR036047">
    <property type="entry name" value="F-box-like_dom_sf"/>
</dbReference>
<dbReference type="InterPro" id="IPR057039">
    <property type="entry name" value="At5g52880_ARM"/>
</dbReference>
<accession>A0ABQ7G3W2</accession>
<feature type="domain" description="F-box" evidence="2">
    <location>
        <begin position="160"/>
        <end position="200"/>
    </location>
</feature>
<feature type="region of interest" description="Disordered" evidence="1">
    <location>
        <begin position="273"/>
        <end position="323"/>
    </location>
</feature>
<feature type="compositionally biased region" description="Low complexity" evidence="1">
    <location>
        <begin position="11"/>
        <end position="21"/>
    </location>
</feature>
<organism evidence="3 4">
    <name type="scientific">Dunaliella salina</name>
    <name type="common">Green alga</name>
    <name type="synonym">Protococcus salinus</name>
    <dbReference type="NCBI Taxonomy" id="3046"/>
    <lineage>
        <taxon>Eukaryota</taxon>
        <taxon>Viridiplantae</taxon>
        <taxon>Chlorophyta</taxon>
        <taxon>core chlorophytes</taxon>
        <taxon>Chlorophyceae</taxon>
        <taxon>CS clade</taxon>
        <taxon>Chlamydomonadales</taxon>
        <taxon>Dunaliellaceae</taxon>
        <taxon>Dunaliella</taxon>
    </lineage>
</organism>
<feature type="region of interest" description="Disordered" evidence="1">
    <location>
        <begin position="1"/>
        <end position="29"/>
    </location>
</feature>
<evidence type="ECO:0000256" key="1">
    <source>
        <dbReference type="SAM" id="MobiDB-lite"/>
    </source>
</evidence>
<keyword evidence="4" id="KW-1185">Reference proteome</keyword>
<dbReference type="InterPro" id="IPR001810">
    <property type="entry name" value="F-box_dom"/>
</dbReference>
<dbReference type="PANTHER" id="PTHR47744">
    <property type="entry name" value="OS05G0526300 PROTEIN"/>
    <property type="match status" value="1"/>
</dbReference>
<evidence type="ECO:0000313" key="3">
    <source>
        <dbReference type="EMBL" id="KAF5829301.1"/>
    </source>
</evidence>
<dbReference type="Proteomes" id="UP000815325">
    <property type="component" value="Unassembled WGS sequence"/>
</dbReference>
<feature type="compositionally biased region" description="Low complexity" evidence="1">
    <location>
        <begin position="292"/>
        <end position="312"/>
    </location>
</feature>
<dbReference type="EMBL" id="MU070178">
    <property type="protein sequence ID" value="KAF5829301.1"/>
    <property type="molecule type" value="Genomic_DNA"/>
</dbReference>
<dbReference type="Pfam" id="PF24104">
    <property type="entry name" value="At5g52880_ARM"/>
    <property type="match status" value="1"/>
</dbReference>
<dbReference type="Pfam" id="PF12937">
    <property type="entry name" value="F-box-like"/>
    <property type="match status" value="1"/>
</dbReference>
<name>A0ABQ7G3W2_DUNSA</name>
<dbReference type="Gene3D" id="1.20.1280.50">
    <property type="match status" value="1"/>
</dbReference>
<protein>
    <recommendedName>
        <fullName evidence="2">F-box domain-containing protein</fullName>
    </recommendedName>
</protein>
<comment type="caution">
    <text evidence="3">The sequence shown here is derived from an EMBL/GenBank/DDBJ whole genome shotgun (WGS) entry which is preliminary data.</text>
</comment>
<proteinExistence type="predicted"/>
<feature type="compositionally biased region" description="Basic and acidic residues" evidence="1">
    <location>
        <begin position="279"/>
        <end position="289"/>
    </location>
</feature>